<dbReference type="InterPro" id="IPR009057">
    <property type="entry name" value="Homeodomain-like_sf"/>
</dbReference>
<evidence type="ECO:0000256" key="3">
    <source>
        <dbReference type="ARBA" id="ARBA00023163"/>
    </source>
</evidence>
<comment type="caution">
    <text evidence="5">The sequence shown here is derived from an EMBL/GenBank/DDBJ whole genome shotgun (WGS) entry which is preliminary data.</text>
</comment>
<sequence>MLLFVRPVLTDPVLTDPVLTDPVLTGALGRLHEAPAHGPPGERTTCWLAPADAAASAGFADQAHFNRRFKRAYGITPAVCQRAARRRGRPSLDRHRQP</sequence>
<dbReference type="EMBL" id="JAFLRJ010000238">
    <property type="protein sequence ID" value="MBO0514857.1"/>
    <property type="molecule type" value="Genomic_DNA"/>
</dbReference>
<evidence type="ECO:0000313" key="6">
    <source>
        <dbReference type="Proteomes" id="UP000664167"/>
    </source>
</evidence>
<keyword evidence="1" id="KW-0805">Transcription regulation</keyword>
<dbReference type="Gene3D" id="1.10.10.60">
    <property type="entry name" value="Homeodomain-like"/>
    <property type="match status" value="1"/>
</dbReference>
<dbReference type="SUPFAM" id="SSF46689">
    <property type="entry name" value="Homeodomain-like"/>
    <property type="match status" value="1"/>
</dbReference>
<dbReference type="PANTHER" id="PTHR46796">
    <property type="entry name" value="HTH-TYPE TRANSCRIPTIONAL ACTIVATOR RHAS-RELATED"/>
    <property type="match status" value="1"/>
</dbReference>
<evidence type="ECO:0000313" key="5">
    <source>
        <dbReference type="EMBL" id="MBO0514857.1"/>
    </source>
</evidence>
<evidence type="ECO:0000256" key="1">
    <source>
        <dbReference type="ARBA" id="ARBA00023015"/>
    </source>
</evidence>
<keyword evidence="3" id="KW-0804">Transcription</keyword>
<feature type="domain" description="HTH araC/xylS-type" evidence="4">
    <location>
        <begin position="51"/>
        <end position="83"/>
    </location>
</feature>
<keyword evidence="6" id="KW-1185">Reference proteome</keyword>
<dbReference type="GO" id="GO:0003700">
    <property type="term" value="F:DNA-binding transcription factor activity"/>
    <property type="evidence" value="ECO:0007669"/>
    <property type="project" value="InterPro"/>
</dbReference>
<dbReference type="PANTHER" id="PTHR46796:SF2">
    <property type="entry name" value="TRANSCRIPTIONAL REGULATORY PROTEIN"/>
    <property type="match status" value="1"/>
</dbReference>
<dbReference type="AlphaFoldDB" id="A0A939FCD9"/>
<keyword evidence="2" id="KW-0238">DNA-binding</keyword>
<evidence type="ECO:0000256" key="2">
    <source>
        <dbReference type="ARBA" id="ARBA00023125"/>
    </source>
</evidence>
<proteinExistence type="predicted"/>
<dbReference type="PROSITE" id="PS01124">
    <property type="entry name" value="HTH_ARAC_FAMILY_2"/>
    <property type="match status" value="1"/>
</dbReference>
<gene>
    <name evidence="5" type="ORF">J0695_24115</name>
</gene>
<dbReference type="InterPro" id="IPR050204">
    <property type="entry name" value="AraC_XylS_family_regulators"/>
</dbReference>
<accession>A0A939FCD9</accession>
<dbReference type="GO" id="GO:0043565">
    <property type="term" value="F:sequence-specific DNA binding"/>
    <property type="evidence" value="ECO:0007669"/>
    <property type="project" value="InterPro"/>
</dbReference>
<name>A0A939FCD9_9ACTN</name>
<organism evidence="5 6">
    <name type="scientific">Streptomyces beijiangensis</name>
    <dbReference type="NCBI Taxonomy" id="163361"/>
    <lineage>
        <taxon>Bacteria</taxon>
        <taxon>Bacillati</taxon>
        <taxon>Actinomycetota</taxon>
        <taxon>Actinomycetes</taxon>
        <taxon>Kitasatosporales</taxon>
        <taxon>Streptomycetaceae</taxon>
        <taxon>Streptomyces</taxon>
    </lineage>
</organism>
<reference evidence="5" key="1">
    <citation type="submission" date="2021-03" db="EMBL/GenBank/DDBJ databases">
        <title>Streptomyces poriferae sp. nov., a novel marine sponge-derived Actinobacteria species with anti-MRSA activity.</title>
        <authorList>
            <person name="Sandoval-Powers M."/>
            <person name="Kralova S."/>
            <person name="Nguyen G.-S."/>
            <person name="Fawwal D."/>
            <person name="Degnes K."/>
            <person name="Klinkenberg G."/>
            <person name="Sletta H."/>
            <person name="Wentzel A."/>
            <person name="Liles M.R."/>
        </authorList>
    </citation>
    <scope>NUCLEOTIDE SEQUENCE</scope>
    <source>
        <strain evidence="5">DSM 41794</strain>
    </source>
</reference>
<evidence type="ECO:0000259" key="4">
    <source>
        <dbReference type="PROSITE" id="PS01124"/>
    </source>
</evidence>
<dbReference type="InterPro" id="IPR018060">
    <property type="entry name" value="HTH_AraC"/>
</dbReference>
<dbReference type="RefSeq" id="WP_206964842.1">
    <property type="nucleotide sequence ID" value="NZ_BAAAJJ010000003.1"/>
</dbReference>
<protein>
    <submittedName>
        <fullName evidence="5">Helix-turn-helix transcriptional regulator</fullName>
    </submittedName>
</protein>
<dbReference type="Pfam" id="PF00165">
    <property type="entry name" value="HTH_AraC"/>
    <property type="match status" value="1"/>
</dbReference>
<dbReference type="Proteomes" id="UP000664167">
    <property type="component" value="Unassembled WGS sequence"/>
</dbReference>